<evidence type="ECO:0000313" key="2">
    <source>
        <dbReference type="Proteomes" id="UP001362999"/>
    </source>
</evidence>
<keyword evidence="2" id="KW-1185">Reference proteome</keyword>
<protein>
    <recommendedName>
        <fullName evidence="3">Reverse transcriptase</fullName>
    </recommendedName>
</protein>
<evidence type="ECO:0000313" key="1">
    <source>
        <dbReference type="EMBL" id="KAK7025835.1"/>
    </source>
</evidence>
<dbReference type="Proteomes" id="UP001362999">
    <property type="component" value="Unassembled WGS sequence"/>
</dbReference>
<feature type="non-terminal residue" evidence="1">
    <location>
        <position position="1"/>
    </location>
</feature>
<dbReference type="PANTHER" id="PTHR33481:SF1">
    <property type="entry name" value="ENDONUCLEASE_EXONUCLEASE_PHOSPHATASE DOMAIN-CONTAINING PROTEIN-RELATED"/>
    <property type="match status" value="1"/>
</dbReference>
<comment type="caution">
    <text evidence="1">The sequence shown here is derived from an EMBL/GenBank/DDBJ whole genome shotgun (WGS) entry which is preliminary data.</text>
</comment>
<sequence>PVTDGIPFIVLQKAYHIIGDILWALFQATVRLKYETPLLKELYTAVLRKPGRSDYSVAKSFRPIALYRTIKKSFCGMYSKSLAYVTEKHQLIPNTHMGGRLGRTTTDAIHLLTSRIKDEFRKGNVVTLISLDIRAAF</sequence>
<gene>
    <name evidence="1" type="ORF">R3P38DRAFT_3531766</name>
</gene>
<organism evidence="1 2">
    <name type="scientific">Favolaschia claudopus</name>
    <dbReference type="NCBI Taxonomy" id="2862362"/>
    <lineage>
        <taxon>Eukaryota</taxon>
        <taxon>Fungi</taxon>
        <taxon>Dikarya</taxon>
        <taxon>Basidiomycota</taxon>
        <taxon>Agaricomycotina</taxon>
        <taxon>Agaricomycetes</taxon>
        <taxon>Agaricomycetidae</taxon>
        <taxon>Agaricales</taxon>
        <taxon>Marasmiineae</taxon>
        <taxon>Mycenaceae</taxon>
        <taxon>Favolaschia</taxon>
    </lineage>
</organism>
<name>A0AAW0BIM7_9AGAR</name>
<dbReference type="AlphaFoldDB" id="A0AAW0BIM7"/>
<proteinExistence type="predicted"/>
<accession>A0AAW0BIM7</accession>
<evidence type="ECO:0008006" key="3">
    <source>
        <dbReference type="Google" id="ProtNLM"/>
    </source>
</evidence>
<dbReference type="EMBL" id="JAWWNJ010000033">
    <property type="protein sequence ID" value="KAK7025835.1"/>
    <property type="molecule type" value="Genomic_DNA"/>
</dbReference>
<reference evidence="1 2" key="1">
    <citation type="journal article" date="2024" name="J Genomics">
        <title>Draft genome sequencing and assembly of Favolaschia claudopus CIRM-BRFM 2984 isolated from oak limbs.</title>
        <authorList>
            <person name="Navarro D."/>
            <person name="Drula E."/>
            <person name="Chaduli D."/>
            <person name="Cazenave R."/>
            <person name="Ahrendt S."/>
            <person name="Wang J."/>
            <person name="Lipzen A."/>
            <person name="Daum C."/>
            <person name="Barry K."/>
            <person name="Grigoriev I.V."/>
            <person name="Favel A."/>
            <person name="Rosso M.N."/>
            <person name="Martin F."/>
        </authorList>
    </citation>
    <scope>NUCLEOTIDE SEQUENCE [LARGE SCALE GENOMIC DNA]</scope>
    <source>
        <strain evidence="1 2">CIRM-BRFM 2984</strain>
    </source>
</reference>
<dbReference type="PANTHER" id="PTHR33481">
    <property type="entry name" value="REVERSE TRANSCRIPTASE"/>
    <property type="match status" value="1"/>
</dbReference>
<feature type="non-terminal residue" evidence="1">
    <location>
        <position position="137"/>
    </location>
</feature>